<evidence type="ECO:0000313" key="3">
    <source>
        <dbReference type="EMBL" id="SAI49894.1"/>
    </source>
</evidence>
<dbReference type="InterPro" id="IPR051807">
    <property type="entry name" value="Sec-metab_biosynth-assoc"/>
</dbReference>
<dbReference type="Proteomes" id="UP000077037">
    <property type="component" value="Unassembled WGS sequence"/>
</dbReference>
<evidence type="ECO:0000259" key="2">
    <source>
        <dbReference type="Pfam" id="PF03795"/>
    </source>
</evidence>
<dbReference type="PANTHER" id="PTHR33606">
    <property type="entry name" value="PROTEIN YCII"/>
    <property type="match status" value="1"/>
</dbReference>
<dbReference type="RefSeq" id="WP_066418104.1">
    <property type="nucleotide sequence ID" value="NZ_FKBS01000025.1"/>
</dbReference>
<dbReference type="InterPro" id="IPR011008">
    <property type="entry name" value="Dimeric_a/b-barrel"/>
</dbReference>
<gene>
    <name evidence="3" type="ORF">SAMEA1982600_04100</name>
</gene>
<dbReference type="PANTHER" id="PTHR33606:SF3">
    <property type="entry name" value="PROTEIN YCII"/>
    <property type="match status" value="1"/>
</dbReference>
<dbReference type="Pfam" id="PF03795">
    <property type="entry name" value="YCII"/>
    <property type="match status" value="1"/>
</dbReference>
<dbReference type="AlphaFoldDB" id="A0A157QWG7"/>
<dbReference type="InterPro" id="IPR005545">
    <property type="entry name" value="YCII"/>
</dbReference>
<dbReference type="OrthoDB" id="9797014at2"/>
<name>A0A157QWG7_9BORD</name>
<feature type="domain" description="YCII-related" evidence="2">
    <location>
        <begin position="1"/>
        <end position="88"/>
    </location>
</feature>
<comment type="similarity">
    <text evidence="1">Belongs to the YciI family.</text>
</comment>
<organism evidence="3 4">
    <name type="scientific">Bordetella ansorpii</name>
    <dbReference type="NCBI Taxonomy" id="288768"/>
    <lineage>
        <taxon>Bacteria</taxon>
        <taxon>Pseudomonadati</taxon>
        <taxon>Pseudomonadota</taxon>
        <taxon>Betaproteobacteria</taxon>
        <taxon>Burkholderiales</taxon>
        <taxon>Alcaligenaceae</taxon>
        <taxon>Bordetella</taxon>
    </lineage>
</organism>
<accession>A0A157QWG7</accession>
<dbReference type="NCBIfam" id="NF009503">
    <property type="entry name" value="PRK12863.1-3"/>
    <property type="match status" value="1"/>
</dbReference>
<dbReference type="SUPFAM" id="SSF54909">
    <property type="entry name" value="Dimeric alpha+beta barrel"/>
    <property type="match status" value="1"/>
</dbReference>
<sequence>MPFIIETFDKPDHQAVRQQHRPEHLKFLDENKHLLLACGAKLNDDGSDAGGGLYVVALDTREQAERFIAADPFHKAGLFERVTLTRWRKAYVDGTSYL</sequence>
<evidence type="ECO:0000313" key="4">
    <source>
        <dbReference type="Proteomes" id="UP000077037"/>
    </source>
</evidence>
<proteinExistence type="inferred from homology"/>
<dbReference type="Gene3D" id="3.30.70.1060">
    <property type="entry name" value="Dimeric alpha+beta barrel"/>
    <property type="match status" value="1"/>
</dbReference>
<protein>
    <submittedName>
        <fullName evidence="3">YciI-like protein</fullName>
    </submittedName>
</protein>
<reference evidence="3 4" key="1">
    <citation type="submission" date="2016-03" db="EMBL/GenBank/DDBJ databases">
        <authorList>
            <consortium name="Pathogen Informatics"/>
        </authorList>
    </citation>
    <scope>NUCLEOTIDE SEQUENCE [LARGE SCALE GENOMIC DNA]</scope>
    <source>
        <strain evidence="3 4">NCTC13364</strain>
    </source>
</reference>
<dbReference type="EMBL" id="FKBS01000025">
    <property type="protein sequence ID" value="SAI49894.1"/>
    <property type="molecule type" value="Genomic_DNA"/>
</dbReference>
<evidence type="ECO:0000256" key="1">
    <source>
        <dbReference type="ARBA" id="ARBA00007689"/>
    </source>
</evidence>